<gene>
    <name evidence="1" type="ORF">DMN91_007431</name>
</gene>
<organism evidence="1 2">
    <name type="scientific">Ooceraea biroi</name>
    <name type="common">Clonal raider ant</name>
    <name type="synonym">Cerapachys biroi</name>
    <dbReference type="NCBI Taxonomy" id="2015173"/>
    <lineage>
        <taxon>Eukaryota</taxon>
        <taxon>Metazoa</taxon>
        <taxon>Ecdysozoa</taxon>
        <taxon>Arthropoda</taxon>
        <taxon>Hexapoda</taxon>
        <taxon>Insecta</taxon>
        <taxon>Pterygota</taxon>
        <taxon>Neoptera</taxon>
        <taxon>Endopterygota</taxon>
        <taxon>Hymenoptera</taxon>
        <taxon>Apocrita</taxon>
        <taxon>Aculeata</taxon>
        <taxon>Formicoidea</taxon>
        <taxon>Formicidae</taxon>
        <taxon>Dorylinae</taxon>
        <taxon>Ooceraea</taxon>
    </lineage>
</organism>
<accession>A0A3L8DK80</accession>
<name>A0A3L8DK80_OOCBI</name>
<comment type="caution">
    <text evidence="1">The sequence shown here is derived from an EMBL/GenBank/DDBJ whole genome shotgun (WGS) entry which is preliminary data.</text>
</comment>
<dbReference type="EMBL" id="QOIP01000007">
    <property type="protein sequence ID" value="RLU20817.1"/>
    <property type="molecule type" value="Genomic_DNA"/>
</dbReference>
<dbReference type="AlphaFoldDB" id="A0A3L8DK80"/>
<evidence type="ECO:0000313" key="1">
    <source>
        <dbReference type="EMBL" id="RLU20817.1"/>
    </source>
</evidence>
<reference evidence="1 2" key="1">
    <citation type="journal article" date="2018" name="Genome Res.">
        <title>The genomic architecture and molecular evolution of ant odorant receptors.</title>
        <authorList>
            <person name="McKenzie S.K."/>
            <person name="Kronauer D.J.C."/>
        </authorList>
    </citation>
    <scope>NUCLEOTIDE SEQUENCE [LARGE SCALE GENOMIC DNA]</scope>
    <source>
        <strain evidence="1">Clonal line C1</strain>
    </source>
</reference>
<dbReference type="Proteomes" id="UP000279307">
    <property type="component" value="Chromosome 7"/>
</dbReference>
<protein>
    <submittedName>
        <fullName evidence="1">Uncharacterized protein</fullName>
    </submittedName>
</protein>
<sequence>MITQYYMLLISHSVRMSMRCLNNNLITLKKSINKFQIFYVP</sequence>
<evidence type="ECO:0000313" key="2">
    <source>
        <dbReference type="Proteomes" id="UP000279307"/>
    </source>
</evidence>
<proteinExistence type="predicted"/>